<evidence type="ECO:0000313" key="1">
    <source>
        <dbReference type="EMBL" id="VTZ51274.1"/>
    </source>
</evidence>
<dbReference type="Proteomes" id="UP000485880">
    <property type="component" value="Unassembled WGS sequence"/>
</dbReference>
<name>A0A8B6M8S5_METTU</name>
<keyword evidence="2" id="KW-1185">Reference proteome</keyword>
<dbReference type="EMBL" id="CABFMQ020000092">
    <property type="protein sequence ID" value="VTZ51274.1"/>
    <property type="molecule type" value="Genomic_DNA"/>
</dbReference>
<dbReference type="AlphaFoldDB" id="A0A8B6M8S5"/>
<reference evidence="1 2" key="1">
    <citation type="submission" date="2019-05" db="EMBL/GenBank/DDBJ databases">
        <authorList>
            <person name="Farhan Ul Haque M."/>
        </authorList>
    </citation>
    <scope>NUCLEOTIDE SEQUENCE [LARGE SCALE GENOMIC DNA]</scope>
    <source>
        <strain evidence="1">2</strain>
    </source>
</reference>
<accession>A0A8B6M8S5</accession>
<organism evidence="1 2">
    <name type="scientific">Methylocella tundrae</name>
    <dbReference type="NCBI Taxonomy" id="227605"/>
    <lineage>
        <taxon>Bacteria</taxon>
        <taxon>Pseudomonadati</taxon>
        <taxon>Pseudomonadota</taxon>
        <taxon>Alphaproteobacteria</taxon>
        <taxon>Hyphomicrobiales</taxon>
        <taxon>Beijerinckiaceae</taxon>
        <taxon>Methylocella</taxon>
    </lineage>
</organism>
<comment type="caution">
    <text evidence="1">The sequence shown here is derived from an EMBL/GenBank/DDBJ whole genome shotgun (WGS) entry which is preliminary data.</text>
</comment>
<gene>
    <name evidence="1" type="ORF">MPC4_340030</name>
</gene>
<proteinExistence type="predicted"/>
<evidence type="ECO:0000313" key="2">
    <source>
        <dbReference type="Proteomes" id="UP000485880"/>
    </source>
</evidence>
<sequence length="43" mass="4995">MGLTILGALLRLPFKKLCHLGYLSVHNVVLVFEDIFLRLQHLY</sequence>
<protein>
    <submittedName>
        <fullName evidence="1">Uncharacterized protein</fullName>
    </submittedName>
</protein>